<accession>M2V5T9</accession>
<dbReference type="OrthoDB" id="3789406at2759"/>
<sequence length="301" mass="33677">MAKALLHPHIREKAHHKVANGKFETLSTDRISRTPGSPLGLTSESNLSGVGCPTDNLHIIEVQHSQAFAPVEHFIDEYQAFLRQIKPLNEEDILFLLLSRYATTSGASVYTEIRHKNDVHVFDTDVSEPLHTDSVVEHLMNGSGVIHSEMSLQDPQNAPASLKMPLPAVPLHDHHASTTQTSHGVEFAGSINLNFPAILANDRPHEDIMSLSLTPPVYDSLPHANASGLDRAIDWGQIPEKFQPPMFHVHRCHHRGMERVDEDIELPFGFPELVQHFHNTPTNIWELSHPYHEDCSEYPGS</sequence>
<organism evidence="1 2">
    <name type="scientific">Cochliobolus heterostrophus (strain C5 / ATCC 48332 / race O)</name>
    <name type="common">Southern corn leaf blight fungus</name>
    <name type="synonym">Bipolaris maydis</name>
    <dbReference type="NCBI Taxonomy" id="701091"/>
    <lineage>
        <taxon>Eukaryota</taxon>
        <taxon>Fungi</taxon>
        <taxon>Dikarya</taxon>
        <taxon>Ascomycota</taxon>
        <taxon>Pezizomycotina</taxon>
        <taxon>Dothideomycetes</taxon>
        <taxon>Pleosporomycetidae</taxon>
        <taxon>Pleosporales</taxon>
        <taxon>Pleosporineae</taxon>
        <taxon>Pleosporaceae</taxon>
        <taxon>Bipolaris</taxon>
    </lineage>
</organism>
<reference evidence="2" key="2">
    <citation type="journal article" date="2013" name="PLoS Genet.">
        <title>Comparative genome structure, secondary metabolite, and effector coding capacity across Cochliobolus pathogens.</title>
        <authorList>
            <person name="Condon B.J."/>
            <person name="Leng Y."/>
            <person name="Wu D."/>
            <person name="Bushley K.E."/>
            <person name="Ohm R.A."/>
            <person name="Otillar R."/>
            <person name="Martin J."/>
            <person name="Schackwitz W."/>
            <person name="Grimwood J."/>
            <person name="MohdZainudin N."/>
            <person name="Xue C."/>
            <person name="Wang R."/>
            <person name="Manning V.A."/>
            <person name="Dhillon B."/>
            <person name="Tu Z.J."/>
            <person name="Steffenson B.J."/>
            <person name="Salamov A."/>
            <person name="Sun H."/>
            <person name="Lowry S."/>
            <person name="LaButti K."/>
            <person name="Han J."/>
            <person name="Copeland A."/>
            <person name="Lindquist E."/>
            <person name="Barry K."/>
            <person name="Schmutz J."/>
            <person name="Baker S.E."/>
            <person name="Ciuffetti L.M."/>
            <person name="Grigoriev I.V."/>
            <person name="Zhong S."/>
            <person name="Turgeon B.G."/>
        </authorList>
    </citation>
    <scope>NUCLEOTIDE SEQUENCE [LARGE SCALE GENOMIC DNA]</scope>
    <source>
        <strain evidence="2">C5 / ATCC 48332 / race O</strain>
    </source>
</reference>
<evidence type="ECO:0000313" key="2">
    <source>
        <dbReference type="Proteomes" id="UP000016936"/>
    </source>
</evidence>
<keyword evidence="2" id="KW-1185">Reference proteome</keyword>
<dbReference type="EMBL" id="KB445571">
    <property type="protein sequence ID" value="EMD95307.1"/>
    <property type="molecule type" value="Genomic_DNA"/>
</dbReference>
<name>M2V5T9_COCH5</name>
<protein>
    <submittedName>
        <fullName evidence="1">Uncharacterized protein</fullName>
    </submittedName>
</protein>
<evidence type="ECO:0000313" key="1">
    <source>
        <dbReference type="EMBL" id="EMD95307.1"/>
    </source>
</evidence>
<dbReference type="HOGENOM" id="CLU_067395_0_0_1"/>
<reference evidence="1 2" key="1">
    <citation type="journal article" date="2012" name="PLoS Pathog.">
        <title>Diverse lifestyles and strategies of plant pathogenesis encoded in the genomes of eighteen Dothideomycetes fungi.</title>
        <authorList>
            <person name="Ohm R.A."/>
            <person name="Feau N."/>
            <person name="Henrissat B."/>
            <person name="Schoch C.L."/>
            <person name="Horwitz B.A."/>
            <person name="Barry K.W."/>
            <person name="Condon B.J."/>
            <person name="Copeland A.C."/>
            <person name="Dhillon B."/>
            <person name="Glaser F."/>
            <person name="Hesse C.N."/>
            <person name="Kosti I."/>
            <person name="LaButti K."/>
            <person name="Lindquist E.A."/>
            <person name="Lucas S."/>
            <person name="Salamov A.A."/>
            <person name="Bradshaw R.E."/>
            <person name="Ciuffetti L."/>
            <person name="Hamelin R.C."/>
            <person name="Kema G.H.J."/>
            <person name="Lawrence C."/>
            <person name="Scott J.A."/>
            <person name="Spatafora J.W."/>
            <person name="Turgeon B.G."/>
            <person name="de Wit P.J.G.M."/>
            <person name="Zhong S."/>
            <person name="Goodwin S.B."/>
            <person name="Grigoriev I.V."/>
        </authorList>
    </citation>
    <scope>NUCLEOTIDE SEQUENCE [LARGE SCALE GENOMIC DNA]</scope>
    <source>
        <strain evidence="2">C5 / ATCC 48332 / race O</strain>
    </source>
</reference>
<dbReference type="AlphaFoldDB" id="M2V5T9"/>
<dbReference type="Proteomes" id="UP000016936">
    <property type="component" value="Unassembled WGS sequence"/>
</dbReference>
<proteinExistence type="predicted"/>
<gene>
    <name evidence="1" type="ORF">COCHEDRAFT_1211260</name>
</gene>